<name>A0A151AX19_9FIRM</name>
<keyword evidence="1" id="KW-0472">Membrane</keyword>
<keyword evidence="1" id="KW-0812">Transmembrane</keyword>
<reference evidence="2 3" key="1">
    <citation type="submission" date="2016-02" db="EMBL/GenBank/DDBJ databases">
        <title>Genome sequence of Moorella mulderi DSM 14980.</title>
        <authorList>
            <person name="Poehlein A."/>
            <person name="Daniel R."/>
        </authorList>
    </citation>
    <scope>NUCLEOTIDE SEQUENCE [LARGE SCALE GENOMIC DNA]</scope>
    <source>
        <strain evidence="2 3">DSM 14980</strain>
    </source>
</reference>
<evidence type="ECO:0000313" key="3">
    <source>
        <dbReference type="Proteomes" id="UP000075670"/>
    </source>
</evidence>
<dbReference type="EMBL" id="LTBC01000005">
    <property type="protein sequence ID" value="KYH32188.1"/>
    <property type="molecule type" value="Genomic_DNA"/>
</dbReference>
<sequence length="104" mass="11208">MLTVFFFFILLLLFILALRAKVGCYRSSNMEAVASPVSRALAELVAIAGGIYLSLVLLVSFLKISLPEAIAIGGLMVDPLAVVALVIALIQPLALVLWPRRKGR</sequence>
<dbReference type="Proteomes" id="UP000075670">
    <property type="component" value="Unassembled WGS sequence"/>
</dbReference>
<feature type="transmembrane region" description="Helical" evidence="1">
    <location>
        <begin position="69"/>
        <end position="98"/>
    </location>
</feature>
<accession>A0A151AX19</accession>
<dbReference type="PATRIC" id="fig|1122241.3.peg.1861"/>
<protein>
    <submittedName>
        <fullName evidence="2">Uncharacterized protein</fullName>
    </submittedName>
</protein>
<keyword evidence="3" id="KW-1185">Reference proteome</keyword>
<comment type="caution">
    <text evidence="2">The sequence shown here is derived from an EMBL/GenBank/DDBJ whole genome shotgun (WGS) entry which is preliminary data.</text>
</comment>
<dbReference type="AlphaFoldDB" id="A0A151AX19"/>
<organism evidence="2 3">
    <name type="scientific">Moorella mulderi DSM 14980</name>
    <dbReference type="NCBI Taxonomy" id="1122241"/>
    <lineage>
        <taxon>Bacteria</taxon>
        <taxon>Bacillati</taxon>
        <taxon>Bacillota</taxon>
        <taxon>Clostridia</taxon>
        <taxon>Neomoorellales</taxon>
        <taxon>Neomoorellaceae</taxon>
        <taxon>Neomoorella</taxon>
    </lineage>
</organism>
<dbReference type="RefSeq" id="WP_062284100.1">
    <property type="nucleotide sequence ID" value="NZ_LTBC01000005.1"/>
</dbReference>
<gene>
    <name evidence="2" type="ORF">MOMUL_17630</name>
</gene>
<keyword evidence="1" id="KW-1133">Transmembrane helix</keyword>
<evidence type="ECO:0000313" key="2">
    <source>
        <dbReference type="EMBL" id="KYH32188.1"/>
    </source>
</evidence>
<proteinExistence type="predicted"/>
<evidence type="ECO:0000256" key="1">
    <source>
        <dbReference type="SAM" id="Phobius"/>
    </source>
</evidence>
<feature type="transmembrane region" description="Helical" evidence="1">
    <location>
        <begin position="44"/>
        <end position="62"/>
    </location>
</feature>